<dbReference type="InterPro" id="IPR017142">
    <property type="entry name" value="Nitric_oxide_synthase_Oase-su"/>
</dbReference>
<dbReference type="PIRSF" id="PIRSF037219">
    <property type="entry name" value="NOS_oxygenase"/>
    <property type="match status" value="1"/>
</dbReference>
<dbReference type="PANTHER" id="PTHR43410">
    <property type="entry name" value="NITRIC OXIDE SYNTHASE OXYGENASE"/>
    <property type="match status" value="1"/>
</dbReference>
<keyword evidence="9 11" id="KW-0408">Iron</keyword>
<dbReference type="GO" id="GO:0006809">
    <property type="term" value="P:nitric oxide biosynthetic process"/>
    <property type="evidence" value="ECO:0007669"/>
    <property type="project" value="InterPro"/>
</dbReference>
<evidence type="ECO:0000313" key="15">
    <source>
        <dbReference type="Proteomes" id="UP000644756"/>
    </source>
</evidence>
<reference evidence="14" key="2">
    <citation type="submission" date="2020-09" db="EMBL/GenBank/DDBJ databases">
        <authorList>
            <person name="Sun Q."/>
            <person name="Zhou Y."/>
        </authorList>
    </citation>
    <scope>NUCLEOTIDE SEQUENCE</scope>
    <source>
        <strain evidence="14">CGMCC 1.12987</strain>
    </source>
</reference>
<dbReference type="EMBL" id="BMGR01000002">
    <property type="protein sequence ID" value="GGF92929.1"/>
    <property type="molecule type" value="Genomic_DNA"/>
</dbReference>
<dbReference type="InterPro" id="IPR050607">
    <property type="entry name" value="NOS"/>
</dbReference>
<evidence type="ECO:0000256" key="5">
    <source>
        <dbReference type="ARBA" id="ARBA00018859"/>
    </source>
</evidence>
<accession>A0A917CM64</accession>
<dbReference type="RefSeq" id="WP_188529206.1">
    <property type="nucleotide sequence ID" value="NZ_BMGR01000002.1"/>
</dbReference>
<dbReference type="InterPro" id="IPR044943">
    <property type="entry name" value="NOS_dom_1"/>
</dbReference>
<dbReference type="GO" id="GO:0020037">
    <property type="term" value="F:heme binding"/>
    <property type="evidence" value="ECO:0007669"/>
    <property type="project" value="InterPro"/>
</dbReference>
<evidence type="ECO:0000256" key="8">
    <source>
        <dbReference type="ARBA" id="ARBA00023002"/>
    </source>
</evidence>
<comment type="catalytic activity">
    <reaction evidence="10">
        <text>3 reduced [flavodoxin] + 2 L-arginine + 4 O2 = 3 oxidized [flavodoxin] + 2 L-citrulline + 2 nitric oxide + 4 H2O + 5 H(+)</text>
        <dbReference type="Rhea" id="RHEA:52324"/>
        <dbReference type="Rhea" id="RHEA-COMP:10622"/>
        <dbReference type="Rhea" id="RHEA-COMP:10623"/>
        <dbReference type="ChEBI" id="CHEBI:15377"/>
        <dbReference type="ChEBI" id="CHEBI:15378"/>
        <dbReference type="ChEBI" id="CHEBI:15379"/>
        <dbReference type="ChEBI" id="CHEBI:16480"/>
        <dbReference type="ChEBI" id="CHEBI:32682"/>
        <dbReference type="ChEBI" id="CHEBI:57618"/>
        <dbReference type="ChEBI" id="CHEBI:57743"/>
        <dbReference type="ChEBI" id="CHEBI:58210"/>
        <dbReference type="EC" id="1.14.14.47"/>
    </reaction>
</comment>
<evidence type="ECO:0000256" key="7">
    <source>
        <dbReference type="ARBA" id="ARBA00022723"/>
    </source>
</evidence>
<evidence type="ECO:0000256" key="4">
    <source>
        <dbReference type="ARBA" id="ARBA00012735"/>
    </source>
</evidence>
<dbReference type="CDD" id="cd00575">
    <property type="entry name" value="NOS_oxygenase"/>
    <property type="match status" value="1"/>
</dbReference>
<reference evidence="14" key="1">
    <citation type="journal article" date="2014" name="Int. J. Syst. Evol. Microbiol.">
        <title>Complete genome sequence of Corynebacterium casei LMG S-19264T (=DSM 44701T), isolated from a smear-ripened cheese.</title>
        <authorList>
            <consortium name="US DOE Joint Genome Institute (JGI-PGF)"/>
            <person name="Walter F."/>
            <person name="Albersmeier A."/>
            <person name="Kalinowski J."/>
            <person name="Ruckert C."/>
        </authorList>
    </citation>
    <scope>NUCLEOTIDE SEQUENCE</scope>
    <source>
        <strain evidence="14">CGMCC 1.12987</strain>
    </source>
</reference>
<evidence type="ECO:0000256" key="3">
    <source>
        <dbReference type="ARBA" id="ARBA00005411"/>
    </source>
</evidence>
<dbReference type="Pfam" id="PF02898">
    <property type="entry name" value="NO_synthase"/>
    <property type="match status" value="1"/>
</dbReference>
<keyword evidence="7 11" id="KW-0479">Metal-binding</keyword>
<dbReference type="Gene3D" id="3.90.340.10">
    <property type="entry name" value="Nitric Oxide Synthase, Chain A, domain 1"/>
    <property type="match status" value="1"/>
</dbReference>
<protein>
    <recommendedName>
        <fullName evidence="5 11">Nitric oxide synthase oxygenase</fullName>
        <ecNumber evidence="4 11">1.14.14.47</ecNumber>
    </recommendedName>
</protein>
<comment type="function">
    <text evidence="2 11">Catalyzes the production of nitric oxide.</text>
</comment>
<dbReference type="InterPro" id="IPR044944">
    <property type="entry name" value="NOS_dom_3"/>
</dbReference>
<dbReference type="GO" id="GO:0046872">
    <property type="term" value="F:metal ion binding"/>
    <property type="evidence" value="ECO:0007669"/>
    <property type="project" value="UniProtKB-KW"/>
</dbReference>
<gene>
    <name evidence="14" type="primary">nos</name>
    <name evidence="14" type="ORF">GCM10010916_07850</name>
</gene>
<comment type="similarity">
    <text evidence="3 11">Belongs to the NOS family. Bacterial NOS oxygenase subfamily.</text>
</comment>
<evidence type="ECO:0000256" key="2">
    <source>
        <dbReference type="ARBA" id="ARBA00002642"/>
    </source>
</evidence>
<dbReference type="Proteomes" id="UP000644756">
    <property type="component" value="Unassembled WGS sequence"/>
</dbReference>
<evidence type="ECO:0000256" key="1">
    <source>
        <dbReference type="ARBA" id="ARBA00001971"/>
    </source>
</evidence>
<name>A0A917CM64_9BACL</name>
<keyword evidence="8 11" id="KW-0560">Oxidoreductase</keyword>
<dbReference type="InterPro" id="IPR036119">
    <property type="entry name" value="NOS_N_sf"/>
</dbReference>
<dbReference type="SUPFAM" id="SSF56512">
    <property type="entry name" value="Nitric oxide (NO) synthase oxygenase domain"/>
    <property type="match status" value="1"/>
</dbReference>
<evidence type="ECO:0000256" key="12">
    <source>
        <dbReference type="PIRSR" id="PIRSR037219-1"/>
    </source>
</evidence>
<comment type="subunit">
    <text evidence="11">Homodimer.</text>
</comment>
<dbReference type="InterPro" id="IPR004030">
    <property type="entry name" value="NOS_N"/>
</dbReference>
<evidence type="ECO:0000256" key="10">
    <source>
        <dbReference type="ARBA" id="ARBA00048713"/>
    </source>
</evidence>
<sequence>MKENSFLLKEAGQFIDLCYRELGKTKEEINNRLIDITRAVDQQGYYEHTYEELRYGAMLAWRNSNRCIGRLFWETLQVFDARNVETEEEMAGTLFQHIEKATNGGKIRPAITVFRQAVDSERQIRIWNHQLIRYAGYETAHGIIGDPASIAFTRQCSELGWIGEGTAFDVLPLVLQMDNRAPRLFDIPRGLVLEVPISHPDIPAFTDLSLKWYGVPMVSDMELEIGGIRYTAAPFNGWYMGTEIGARNFADEKRYNMLPKVASVMGLDSSREAFLWRDRALVELNVAVLHSFRECGVTIVDHHTAAQQFMRFEEREHKNDRDITGRWSWLIPPLSPAATPVFHQSYVDEVKTPNFFYQEKEAKGCPFSVER</sequence>
<keyword evidence="6 11" id="KW-0349">Heme</keyword>
<dbReference type="PANTHER" id="PTHR43410:SF1">
    <property type="entry name" value="NITRIC OXIDE SYNTHASE"/>
    <property type="match status" value="1"/>
</dbReference>
<dbReference type="AlphaFoldDB" id="A0A917CM64"/>
<evidence type="ECO:0000313" key="14">
    <source>
        <dbReference type="EMBL" id="GGF92929.1"/>
    </source>
</evidence>
<feature type="domain" description="Nitric oxide synthase (NOS)" evidence="13">
    <location>
        <begin position="66"/>
        <end position="73"/>
    </location>
</feature>
<comment type="caution">
    <text evidence="14">The sequence shown here is derived from an EMBL/GenBank/DDBJ whole genome shotgun (WGS) entry which is preliminary data.</text>
</comment>
<dbReference type="Gene3D" id="3.90.1230.10">
    <property type="entry name" value="Nitric Oxide Synthase, Chain A, domain 3"/>
    <property type="match status" value="1"/>
</dbReference>
<feature type="binding site" description="axial binding residue" evidence="12">
    <location>
        <position position="67"/>
    </location>
    <ligand>
        <name>heme</name>
        <dbReference type="ChEBI" id="CHEBI:30413"/>
    </ligand>
    <ligandPart>
        <name>Fe</name>
        <dbReference type="ChEBI" id="CHEBI:18248"/>
    </ligandPart>
</feature>
<comment type="miscellaneous">
    <text evidence="11">This protein is similar to the oxygenase domain of eukaryotic nitric oxide synthases but lacks the reductase domain which, in eukaryotes, is responsible for transfer of electrons to the ferric heme during nitric oxide synthesis.</text>
</comment>
<dbReference type="EC" id="1.14.14.47" evidence="4 11"/>
<evidence type="ECO:0000256" key="11">
    <source>
        <dbReference type="PIRNR" id="PIRNR037219"/>
    </source>
</evidence>
<dbReference type="Gene3D" id="3.90.440.10">
    <property type="entry name" value="Nitric Oxide Synthase,Heme Domain,Chain A domain 2"/>
    <property type="match status" value="1"/>
</dbReference>
<organism evidence="14 15">
    <name type="scientific">Paenibacillus abyssi</name>
    <dbReference type="NCBI Taxonomy" id="1340531"/>
    <lineage>
        <taxon>Bacteria</taxon>
        <taxon>Bacillati</taxon>
        <taxon>Bacillota</taxon>
        <taxon>Bacilli</taxon>
        <taxon>Bacillales</taxon>
        <taxon>Paenibacillaceae</taxon>
        <taxon>Paenibacillus</taxon>
    </lineage>
</organism>
<dbReference type="GO" id="GO:0004517">
    <property type="term" value="F:nitric-oxide synthase activity"/>
    <property type="evidence" value="ECO:0007669"/>
    <property type="project" value="InterPro"/>
</dbReference>
<keyword evidence="15" id="KW-1185">Reference proteome</keyword>
<comment type="cofactor">
    <cofactor evidence="1 11 12">
        <name>heme</name>
        <dbReference type="ChEBI" id="CHEBI:30413"/>
    </cofactor>
</comment>
<dbReference type="PROSITE" id="PS60001">
    <property type="entry name" value="NOS"/>
    <property type="match status" value="1"/>
</dbReference>
<proteinExistence type="inferred from homology"/>
<dbReference type="InterPro" id="IPR044940">
    <property type="entry name" value="NOS_dom_2"/>
</dbReference>
<evidence type="ECO:0000256" key="9">
    <source>
        <dbReference type="ARBA" id="ARBA00023004"/>
    </source>
</evidence>
<evidence type="ECO:0000256" key="6">
    <source>
        <dbReference type="ARBA" id="ARBA00022617"/>
    </source>
</evidence>
<evidence type="ECO:0000259" key="13">
    <source>
        <dbReference type="PROSITE" id="PS60001"/>
    </source>
</evidence>